<evidence type="ECO:0008006" key="3">
    <source>
        <dbReference type="Google" id="ProtNLM"/>
    </source>
</evidence>
<organism evidence="1 2">
    <name type="scientific">Paracoccus rhizosphaerae</name>
    <dbReference type="NCBI Taxonomy" id="1133347"/>
    <lineage>
        <taxon>Bacteria</taxon>
        <taxon>Pseudomonadati</taxon>
        <taxon>Pseudomonadota</taxon>
        <taxon>Alphaproteobacteria</taxon>
        <taxon>Rhodobacterales</taxon>
        <taxon>Paracoccaceae</taxon>
        <taxon>Paracoccus</taxon>
    </lineage>
</organism>
<keyword evidence="2" id="KW-1185">Reference proteome</keyword>
<evidence type="ECO:0000313" key="2">
    <source>
        <dbReference type="Proteomes" id="UP001589795"/>
    </source>
</evidence>
<sequence length="42" mass="4723">MSCVDALGNADRRNDYGAPRAGWYRQTLDHEIVAKLCSVAIW</sequence>
<name>A0ABV6CJT3_9RHOB</name>
<evidence type="ECO:0000313" key="1">
    <source>
        <dbReference type="EMBL" id="MFC0199223.1"/>
    </source>
</evidence>
<dbReference type="EMBL" id="JBHLWQ010000023">
    <property type="protein sequence ID" value="MFC0199223.1"/>
    <property type="molecule type" value="Genomic_DNA"/>
</dbReference>
<proteinExistence type="predicted"/>
<dbReference type="RefSeq" id="WP_265508849.1">
    <property type="nucleotide sequence ID" value="NZ_JAOTBE010000124.1"/>
</dbReference>
<gene>
    <name evidence="1" type="ORF">ACFFIZ_02465</name>
</gene>
<comment type="caution">
    <text evidence="1">The sequence shown here is derived from an EMBL/GenBank/DDBJ whole genome shotgun (WGS) entry which is preliminary data.</text>
</comment>
<accession>A0ABV6CJT3</accession>
<dbReference type="Proteomes" id="UP001589795">
    <property type="component" value="Unassembled WGS sequence"/>
</dbReference>
<protein>
    <recommendedName>
        <fullName evidence="3">Transposase</fullName>
    </recommendedName>
</protein>
<reference evidence="1 2" key="1">
    <citation type="submission" date="2024-09" db="EMBL/GenBank/DDBJ databases">
        <authorList>
            <person name="Sun Q."/>
            <person name="Mori K."/>
        </authorList>
    </citation>
    <scope>NUCLEOTIDE SEQUENCE [LARGE SCALE GENOMIC DNA]</scope>
    <source>
        <strain evidence="1 2">CCM 7904</strain>
    </source>
</reference>